<dbReference type="SUPFAM" id="SSF51338">
    <property type="entry name" value="Composite domain of metallo-dependent hydrolases"/>
    <property type="match status" value="1"/>
</dbReference>
<dbReference type="RefSeq" id="WP_098177346.1">
    <property type="nucleotide sequence ID" value="NZ_NUEQ01000042.1"/>
</dbReference>
<dbReference type="InterPro" id="IPR011059">
    <property type="entry name" value="Metal-dep_hydrolase_composite"/>
</dbReference>
<dbReference type="SUPFAM" id="SSF51556">
    <property type="entry name" value="Metallo-dependent hydrolases"/>
    <property type="match status" value="1"/>
</dbReference>
<dbReference type="Gene3D" id="3.10.310.70">
    <property type="match status" value="1"/>
</dbReference>
<name>A0AAX0RQU1_9BACI</name>
<dbReference type="AlphaFoldDB" id="A0AAX0RQU1"/>
<organism evidence="2 3">
    <name type="scientific">Peribacillus butanolivorans</name>
    <dbReference type="NCBI Taxonomy" id="421767"/>
    <lineage>
        <taxon>Bacteria</taxon>
        <taxon>Bacillati</taxon>
        <taxon>Bacillota</taxon>
        <taxon>Bacilli</taxon>
        <taxon>Bacillales</taxon>
        <taxon>Bacillaceae</taxon>
        <taxon>Peribacillus</taxon>
    </lineage>
</organism>
<dbReference type="InterPro" id="IPR013108">
    <property type="entry name" value="Amidohydro_3"/>
</dbReference>
<evidence type="ECO:0000313" key="2">
    <source>
        <dbReference type="EMBL" id="PEJ29637.1"/>
    </source>
</evidence>
<dbReference type="PANTHER" id="PTHR22642:SF2">
    <property type="entry name" value="PROTEIN LONG AFTER FAR-RED 3"/>
    <property type="match status" value="1"/>
</dbReference>
<evidence type="ECO:0000313" key="3">
    <source>
        <dbReference type="Proteomes" id="UP000220106"/>
    </source>
</evidence>
<comment type="caution">
    <text evidence="2">The sequence shown here is derived from an EMBL/GenBank/DDBJ whole genome shotgun (WGS) entry which is preliminary data.</text>
</comment>
<dbReference type="GO" id="GO:0016810">
    <property type="term" value="F:hydrolase activity, acting on carbon-nitrogen (but not peptide) bonds"/>
    <property type="evidence" value="ECO:0007669"/>
    <property type="project" value="InterPro"/>
</dbReference>
<sequence>MPIIADIVISGNAVLTGSTDSPVPASILIKENKIIEVLELGCFAEYVDSQTKIYHFGDQLIMPGFHDFHIHLLLGGLLNDSVRLNSTKSAKDAAEMVKAYADTKIDDPFVIGCSWEQSLWEDGQPHRSFLDEVISDRPVLLYQAEFHSAWVNSKALELAGIDKNTKNPPYGEIVRDENGEPTGLLLEHAVGFVTKALPINLEMQDKLLDNFLREAAKYGVTSVHDLLRIPEMGVEEAELYGEYEKQGKLTARIHFVAPLNGDLGLAKSLREKYTSNLVQFCGFKQFVDGVTTSHTAYLLDEYANNPTTKGNTVFPEETIKNWTVEADEEGFRVRFHCIGDGAVKLALDSFEAAQRKNGVRDSRHVIEHVEMIHPDDIERFNKLGVLASVQPEHINVSQREVYEDLIGQERMKYNFLLKTMIDNGTNVVFGTDYPVVKLEPLSGIYRAVTRLDDEGVTWDEKERISLKDALLAYTAAPAYGSFREKELGTIEAGKLADIIVLDRNLFDVPYEEIKNANVVFTMVDGRVVHEIVGEVSI</sequence>
<dbReference type="Pfam" id="PF07969">
    <property type="entry name" value="Amidohydro_3"/>
    <property type="match status" value="1"/>
</dbReference>
<dbReference type="EMBL" id="NUEQ01000042">
    <property type="protein sequence ID" value="PEJ29637.1"/>
    <property type="molecule type" value="Genomic_DNA"/>
</dbReference>
<dbReference type="Proteomes" id="UP000220106">
    <property type="component" value="Unassembled WGS sequence"/>
</dbReference>
<dbReference type="PANTHER" id="PTHR22642">
    <property type="entry name" value="IMIDAZOLONEPROPIONASE"/>
    <property type="match status" value="1"/>
</dbReference>
<dbReference type="Gene3D" id="3.20.20.140">
    <property type="entry name" value="Metal-dependent hydrolases"/>
    <property type="match status" value="1"/>
</dbReference>
<dbReference type="InterPro" id="IPR032466">
    <property type="entry name" value="Metal_Hydrolase"/>
</dbReference>
<feature type="domain" description="Amidohydrolase 3" evidence="1">
    <location>
        <begin position="60"/>
        <end position="529"/>
    </location>
</feature>
<dbReference type="InterPro" id="IPR033932">
    <property type="entry name" value="YtcJ-like"/>
</dbReference>
<protein>
    <submittedName>
        <fullName evidence="2">Amidohydrolase</fullName>
    </submittedName>
</protein>
<dbReference type="Gene3D" id="2.30.40.10">
    <property type="entry name" value="Urease, subunit C, domain 1"/>
    <property type="match status" value="1"/>
</dbReference>
<dbReference type="CDD" id="cd01300">
    <property type="entry name" value="YtcJ_like"/>
    <property type="match status" value="1"/>
</dbReference>
<evidence type="ECO:0000259" key="1">
    <source>
        <dbReference type="Pfam" id="PF07969"/>
    </source>
</evidence>
<gene>
    <name evidence="2" type="ORF">CN689_21795</name>
</gene>
<proteinExistence type="predicted"/>
<reference evidence="2 3" key="1">
    <citation type="submission" date="2017-09" db="EMBL/GenBank/DDBJ databases">
        <title>Large-scale bioinformatics analysis of Bacillus genomes uncovers conserved roles of natural products in bacterial physiology.</title>
        <authorList>
            <consortium name="Agbiome Team Llc"/>
            <person name="Bleich R.M."/>
            <person name="Kirk G.J."/>
            <person name="Santa Maria K.C."/>
            <person name="Allen S.E."/>
            <person name="Farag S."/>
            <person name="Shank E.A."/>
            <person name="Bowers A."/>
        </authorList>
    </citation>
    <scope>NUCLEOTIDE SEQUENCE [LARGE SCALE GENOMIC DNA]</scope>
    <source>
        <strain evidence="2 3">AFS003229</strain>
    </source>
</reference>
<accession>A0AAX0RQU1</accession>